<protein>
    <submittedName>
        <fullName evidence="2">GNAT family N-acetyltransferase</fullName>
        <ecNumber evidence="2">2.3.-.-</ecNumber>
    </submittedName>
</protein>
<evidence type="ECO:0000313" key="2">
    <source>
        <dbReference type="EMBL" id="MFB9053200.1"/>
    </source>
</evidence>
<keyword evidence="2" id="KW-0012">Acyltransferase</keyword>
<organism evidence="2 3">
    <name type="scientific">Formosa undariae</name>
    <dbReference type="NCBI Taxonomy" id="1325436"/>
    <lineage>
        <taxon>Bacteria</taxon>
        <taxon>Pseudomonadati</taxon>
        <taxon>Bacteroidota</taxon>
        <taxon>Flavobacteriia</taxon>
        <taxon>Flavobacteriales</taxon>
        <taxon>Flavobacteriaceae</taxon>
        <taxon>Formosa</taxon>
    </lineage>
</organism>
<proteinExistence type="predicted"/>
<name>A0ABV5F192_9FLAO</name>
<comment type="caution">
    <text evidence="2">The sequence shown here is derived from an EMBL/GenBank/DDBJ whole genome shotgun (WGS) entry which is preliminary data.</text>
</comment>
<dbReference type="EMBL" id="JBHMEZ010000011">
    <property type="protein sequence ID" value="MFB9053200.1"/>
    <property type="molecule type" value="Genomic_DNA"/>
</dbReference>
<dbReference type="Gene3D" id="3.40.630.30">
    <property type="match status" value="1"/>
</dbReference>
<accession>A0ABV5F192</accession>
<dbReference type="SUPFAM" id="SSF55729">
    <property type="entry name" value="Acyl-CoA N-acyltransferases (Nat)"/>
    <property type="match status" value="1"/>
</dbReference>
<keyword evidence="3" id="KW-1185">Reference proteome</keyword>
<feature type="domain" description="N-acetyltransferase" evidence="1">
    <location>
        <begin position="9"/>
        <end position="171"/>
    </location>
</feature>
<dbReference type="GO" id="GO:0016746">
    <property type="term" value="F:acyltransferase activity"/>
    <property type="evidence" value="ECO:0007669"/>
    <property type="project" value="UniProtKB-KW"/>
</dbReference>
<evidence type="ECO:0000259" key="1">
    <source>
        <dbReference type="PROSITE" id="PS51186"/>
    </source>
</evidence>
<dbReference type="PANTHER" id="PTHR43792:SF1">
    <property type="entry name" value="N-ACETYLTRANSFERASE DOMAIN-CONTAINING PROTEIN"/>
    <property type="match status" value="1"/>
</dbReference>
<dbReference type="InterPro" id="IPR000182">
    <property type="entry name" value="GNAT_dom"/>
</dbReference>
<dbReference type="RefSeq" id="WP_382382377.1">
    <property type="nucleotide sequence ID" value="NZ_JBHMEZ010000011.1"/>
</dbReference>
<gene>
    <name evidence="2" type="ORF">ACFFVB_08920</name>
</gene>
<dbReference type="PROSITE" id="PS51186">
    <property type="entry name" value="GNAT"/>
    <property type="match status" value="1"/>
</dbReference>
<dbReference type="Pfam" id="PF13302">
    <property type="entry name" value="Acetyltransf_3"/>
    <property type="match status" value="1"/>
</dbReference>
<evidence type="ECO:0000313" key="3">
    <source>
        <dbReference type="Proteomes" id="UP001589605"/>
    </source>
</evidence>
<reference evidence="2 3" key="1">
    <citation type="submission" date="2024-09" db="EMBL/GenBank/DDBJ databases">
        <authorList>
            <person name="Sun Q."/>
            <person name="Mori K."/>
        </authorList>
    </citation>
    <scope>NUCLEOTIDE SEQUENCE [LARGE SCALE GENOMIC DNA]</scope>
    <source>
        <strain evidence="2 3">CECT 8286</strain>
    </source>
</reference>
<dbReference type="PANTHER" id="PTHR43792">
    <property type="entry name" value="GNAT FAMILY, PUTATIVE (AFU_ORTHOLOGUE AFUA_3G00765)-RELATED-RELATED"/>
    <property type="match status" value="1"/>
</dbReference>
<keyword evidence="2" id="KW-0808">Transferase</keyword>
<sequence>MYISSTERLHLAELNTNDAPFILELLNTPNWLKFIGDRKINTTKDAEDYITNHHIKSYRENGFGFFKVLLKSENNKVIGCCGLIKRPELEGVDIGFAFLPEYERKGFGFESASAALDLAKEKYKLNEVLGIVLPTNPNSIKLLEKLGLTYRKTVMPFETKEELLLYTKRFD</sequence>
<dbReference type="EC" id="2.3.-.-" evidence="2"/>
<dbReference type="InterPro" id="IPR051531">
    <property type="entry name" value="N-acetyltransferase"/>
</dbReference>
<dbReference type="CDD" id="cd04301">
    <property type="entry name" value="NAT_SF"/>
    <property type="match status" value="1"/>
</dbReference>
<dbReference type="Proteomes" id="UP001589605">
    <property type="component" value="Unassembled WGS sequence"/>
</dbReference>
<dbReference type="InterPro" id="IPR016181">
    <property type="entry name" value="Acyl_CoA_acyltransferase"/>
</dbReference>